<organism evidence="3 4">
    <name type="scientific">Saccharopolyspora montiporae</name>
    <dbReference type="NCBI Taxonomy" id="2781240"/>
    <lineage>
        <taxon>Bacteria</taxon>
        <taxon>Bacillati</taxon>
        <taxon>Actinomycetota</taxon>
        <taxon>Actinomycetes</taxon>
        <taxon>Pseudonocardiales</taxon>
        <taxon>Pseudonocardiaceae</taxon>
        <taxon>Saccharopolyspora</taxon>
    </lineage>
</organism>
<dbReference type="EMBL" id="JADEYC010000045">
    <property type="protein sequence ID" value="MBE9376526.1"/>
    <property type="molecule type" value="Genomic_DNA"/>
</dbReference>
<name>A0A929BEF0_9PSEU</name>
<keyword evidence="2" id="KW-1133">Transmembrane helix</keyword>
<keyword evidence="2" id="KW-0472">Membrane</keyword>
<keyword evidence="4" id="KW-1185">Reference proteome</keyword>
<comment type="caution">
    <text evidence="3">The sequence shown here is derived from an EMBL/GenBank/DDBJ whole genome shotgun (WGS) entry which is preliminary data.</text>
</comment>
<gene>
    <name evidence="3" type="ORF">IQ251_18910</name>
</gene>
<keyword evidence="2" id="KW-0812">Transmembrane</keyword>
<evidence type="ECO:0000256" key="2">
    <source>
        <dbReference type="SAM" id="Phobius"/>
    </source>
</evidence>
<dbReference type="RefSeq" id="WP_193930316.1">
    <property type="nucleotide sequence ID" value="NZ_JADEYC010000045.1"/>
</dbReference>
<evidence type="ECO:0000256" key="1">
    <source>
        <dbReference type="SAM" id="MobiDB-lite"/>
    </source>
</evidence>
<accession>A0A929BEF0</accession>
<feature type="transmembrane region" description="Helical" evidence="2">
    <location>
        <begin position="14"/>
        <end position="32"/>
    </location>
</feature>
<reference evidence="3" key="1">
    <citation type="submission" date="2020-10" db="EMBL/GenBank/DDBJ databases">
        <title>Diversity and distribution of actinomycetes associated with coral in the coast of Hainan.</title>
        <authorList>
            <person name="Li F."/>
        </authorList>
    </citation>
    <scope>NUCLEOTIDE SEQUENCE</scope>
    <source>
        <strain evidence="3">HNM0983</strain>
    </source>
</reference>
<dbReference type="AlphaFoldDB" id="A0A929BEF0"/>
<sequence>MPSMRDEADPGGELIRGLAFGGLLLVLLGAVLGTGSLPAVVCAFAGIALSASAAGTALARRRKRTRDFPPLDDAEEPLAPSRNG</sequence>
<evidence type="ECO:0000313" key="3">
    <source>
        <dbReference type="EMBL" id="MBE9376526.1"/>
    </source>
</evidence>
<dbReference type="Proteomes" id="UP000598360">
    <property type="component" value="Unassembled WGS sequence"/>
</dbReference>
<protein>
    <submittedName>
        <fullName evidence="3">Uncharacterized protein</fullName>
    </submittedName>
</protein>
<proteinExistence type="predicted"/>
<evidence type="ECO:0000313" key="4">
    <source>
        <dbReference type="Proteomes" id="UP000598360"/>
    </source>
</evidence>
<feature type="region of interest" description="Disordered" evidence="1">
    <location>
        <begin position="61"/>
        <end position="84"/>
    </location>
</feature>
<feature type="transmembrane region" description="Helical" evidence="2">
    <location>
        <begin position="38"/>
        <end position="59"/>
    </location>
</feature>